<dbReference type="InterPro" id="IPR001763">
    <property type="entry name" value="Rhodanese-like_dom"/>
</dbReference>
<feature type="domain" description="Rhodanese" evidence="1">
    <location>
        <begin position="118"/>
        <end position="202"/>
    </location>
</feature>
<gene>
    <name evidence="2" type="ORF">GE061_000748</name>
</gene>
<organism evidence="2 3">
    <name type="scientific">Apolygus lucorum</name>
    <name type="common">Small green plant bug</name>
    <name type="synonym">Lygocoris lucorum</name>
    <dbReference type="NCBI Taxonomy" id="248454"/>
    <lineage>
        <taxon>Eukaryota</taxon>
        <taxon>Metazoa</taxon>
        <taxon>Ecdysozoa</taxon>
        <taxon>Arthropoda</taxon>
        <taxon>Hexapoda</taxon>
        <taxon>Insecta</taxon>
        <taxon>Pterygota</taxon>
        <taxon>Neoptera</taxon>
        <taxon>Paraneoptera</taxon>
        <taxon>Hemiptera</taxon>
        <taxon>Heteroptera</taxon>
        <taxon>Panheteroptera</taxon>
        <taxon>Cimicomorpha</taxon>
        <taxon>Miridae</taxon>
        <taxon>Mirini</taxon>
        <taxon>Apolygus</taxon>
    </lineage>
</organism>
<sequence>MYKQCTYMCYSLNSLKKVVNIQTEQFRSTLLSSGFNECILLFSDLPDIDIEKCVQDSRQYYNETPRSITYRKHDLNEDESIFLFGMDSLAIPLKCLQDEVSPRISVKELTHLVLNPATRSKTIIIDVRDQALYKKQSLIGSINMPLLDKIDSKGDHLKLNLPLLLTHQGKTMIVAGDDMQTVSSVCRQLVSSGFPKVCSLNGNVTSPATIELLR</sequence>
<evidence type="ECO:0000313" key="3">
    <source>
        <dbReference type="Proteomes" id="UP000466442"/>
    </source>
</evidence>
<dbReference type="SUPFAM" id="SSF52821">
    <property type="entry name" value="Rhodanese/Cell cycle control phosphatase"/>
    <property type="match status" value="1"/>
</dbReference>
<protein>
    <recommendedName>
        <fullName evidence="1">Rhodanese domain-containing protein</fullName>
    </recommendedName>
</protein>
<accession>A0A8S9Y7U7</accession>
<evidence type="ECO:0000259" key="1">
    <source>
        <dbReference type="Pfam" id="PF00581"/>
    </source>
</evidence>
<comment type="caution">
    <text evidence="2">The sequence shown here is derived from an EMBL/GenBank/DDBJ whole genome shotgun (WGS) entry which is preliminary data.</text>
</comment>
<keyword evidence="3" id="KW-1185">Reference proteome</keyword>
<dbReference type="AlphaFoldDB" id="A0A8S9Y7U7"/>
<dbReference type="OrthoDB" id="1668230at2759"/>
<name>A0A8S9Y7U7_APOLU</name>
<dbReference type="Gene3D" id="3.40.250.10">
    <property type="entry name" value="Rhodanese-like domain"/>
    <property type="match status" value="1"/>
</dbReference>
<evidence type="ECO:0000313" key="2">
    <source>
        <dbReference type="EMBL" id="KAF6216406.1"/>
    </source>
</evidence>
<proteinExistence type="predicted"/>
<dbReference type="Proteomes" id="UP000466442">
    <property type="component" value="Linkage Group LG1"/>
</dbReference>
<reference evidence="2" key="1">
    <citation type="journal article" date="2021" name="Mol. Ecol. Resour.">
        <title>Apolygus lucorum genome provides insights into omnivorousness and mesophyll feeding.</title>
        <authorList>
            <person name="Liu Y."/>
            <person name="Liu H."/>
            <person name="Wang H."/>
            <person name="Huang T."/>
            <person name="Liu B."/>
            <person name="Yang B."/>
            <person name="Yin L."/>
            <person name="Li B."/>
            <person name="Zhang Y."/>
            <person name="Zhang S."/>
            <person name="Jiang F."/>
            <person name="Zhang X."/>
            <person name="Ren Y."/>
            <person name="Wang B."/>
            <person name="Wang S."/>
            <person name="Lu Y."/>
            <person name="Wu K."/>
            <person name="Fan W."/>
            <person name="Wang G."/>
        </authorList>
    </citation>
    <scope>NUCLEOTIDE SEQUENCE</scope>
    <source>
        <strain evidence="2">12Hb</strain>
    </source>
</reference>
<dbReference type="EMBL" id="WIXP02000001">
    <property type="protein sequence ID" value="KAF6216406.1"/>
    <property type="molecule type" value="Genomic_DNA"/>
</dbReference>
<dbReference type="Pfam" id="PF00581">
    <property type="entry name" value="Rhodanese"/>
    <property type="match status" value="1"/>
</dbReference>
<dbReference type="InterPro" id="IPR036873">
    <property type="entry name" value="Rhodanese-like_dom_sf"/>
</dbReference>